<reference evidence="15" key="1">
    <citation type="submission" date="2019-07" db="EMBL/GenBank/DDBJ databases">
        <title>Shewanella sp. YLB-08 draft genomic sequence.</title>
        <authorList>
            <person name="Yu L."/>
        </authorList>
    </citation>
    <scope>NUCLEOTIDE SEQUENCE [LARGE SCALE GENOMIC DNA]</scope>
    <source>
        <strain evidence="15">JCM 20706</strain>
    </source>
</reference>
<feature type="transmembrane region" description="Helical" evidence="12">
    <location>
        <begin position="121"/>
        <end position="142"/>
    </location>
</feature>
<accession>A0A553JNB9</accession>
<sequence length="246" mass="27596">MKLANEQANETTNYRVWDKPSRLFHWINVLLVLSLVFVGLLMLFRRDLGITGLEAKIKLKELHVVIGYLFAANLLFRILWGFIGSHFARFANNIPSFSAIKGYKSALDRGENPQYIGHNPIGKLAVFVIMLTLTVMLVTGLFRAGTDIYYPPFGHAVAEYIAQDGVDASSIKPYDETGVDKQKLDEVKPYKSVAGQVHLYGAYFLLLLILFHVIAVIQAERKHQPGIISAMFSGIKRITGPTQDKE</sequence>
<evidence type="ECO:0000256" key="6">
    <source>
        <dbReference type="ARBA" id="ARBA00022692"/>
    </source>
</evidence>
<dbReference type="PRINTS" id="PR00161">
    <property type="entry name" value="NIHGNASECYTB"/>
</dbReference>
<organism evidence="14 15">
    <name type="scientific">Shewanella hanedai</name>
    <name type="common">Alteromonas hanedai</name>
    <dbReference type="NCBI Taxonomy" id="25"/>
    <lineage>
        <taxon>Bacteria</taxon>
        <taxon>Pseudomonadati</taxon>
        <taxon>Pseudomonadota</taxon>
        <taxon>Gammaproteobacteria</taxon>
        <taxon>Alteromonadales</taxon>
        <taxon>Shewanellaceae</taxon>
        <taxon>Shewanella</taxon>
    </lineage>
</organism>
<proteinExistence type="inferred from homology"/>
<feature type="domain" description="Cytochrome b561 bacterial/Ni-hydrogenase" evidence="13">
    <location>
        <begin position="16"/>
        <end position="234"/>
    </location>
</feature>
<dbReference type="Proteomes" id="UP000318126">
    <property type="component" value="Unassembled WGS sequence"/>
</dbReference>
<keyword evidence="6 12" id="KW-0812">Transmembrane</keyword>
<dbReference type="InterPro" id="IPR000516">
    <property type="entry name" value="Ni-dep_Hydgase_cyt-B"/>
</dbReference>
<comment type="similarity">
    <text evidence="2">Belongs to the HupC/HyaC/HydC family.</text>
</comment>
<dbReference type="PANTHER" id="PTHR30485">
    <property type="entry name" value="NI/FE-HYDROGENASE 1 B-TYPE CYTOCHROME SUBUNIT"/>
    <property type="match status" value="1"/>
</dbReference>
<evidence type="ECO:0000256" key="11">
    <source>
        <dbReference type="ARBA" id="ARBA00023136"/>
    </source>
</evidence>
<dbReference type="InterPro" id="IPR016174">
    <property type="entry name" value="Di-haem_cyt_TM"/>
</dbReference>
<dbReference type="RefSeq" id="WP_144040691.1">
    <property type="nucleotide sequence ID" value="NZ_BMPL01000015.1"/>
</dbReference>
<evidence type="ECO:0000256" key="1">
    <source>
        <dbReference type="ARBA" id="ARBA00004651"/>
    </source>
</evidence>
<evidence type="ECO:0000256" key="4">
    <source>
        <dbReference type="ARBA" id="ARBA00022475"/>
    </source>
</evidence>
<dbReference type="GO" id="GO:0022904">
    <property type="term" value="P:respiratory electron transport chain"/>
    <property type="evidence" value="ECO:0007669"/>
    <property type="project" value="InterPro"/>
</dbReference>
<evidence type="ECO:0000256" key="10">
    <source>
        <dbReference type="ARBA" id="ARBA00023004"/>
    </source>
</evidence>
<dbReference type="GO" id="GO:0020037">
    <property type="term" value="F:heme binding"/>
    <property type="evidence" value="ECO:0007669"/>
    <property type="project" value="TreeGrafter"/>
</dbReference>
<evidence type="ECO:0000256" key="8">
    <source>
        <dbReference type="ARBA" id="ARBA00022982"/>
    </source>
</evidence>
<keyword evidence="4" id="KW-1003">Cell membrane</keyword>
<dbReference type="InterPro" id="IPR011577">
    <property type="entry name" value="Cyt_b561_bac/Ni-Hgenase"/>
</dbReference>
<keyword evidence="9 12" id="KW-1133">Transmembrane helix</keyword>
<dbReference type="OrthoDB" id="196472at2"/>
<evidence type="ECO:0000259" key="13">
    <source>
        <dbReference type="Pfam" id="PF01292"/>
    </source>
</evidence>
<keyword evidence="11 12" id="KW-0472">Membrane</keyword>
<gene>
    <name evidence="14" type="ORF">FN961_13445</name>
</gene>
<keyword evidence="10" id="KW-0408">Iron</keyword>
<comment type="subcellular location">
    <subcellularLocation>
        <location evidence="1">Cell membrane</location>
        <topology evidence="1">Multi-pass membrane protein</topology>
    </subcellularLocation>
</comment>
<evidence type="ECO:0000256" key="3">
    <source>
        <dbReference type="ARBA" id="ARBA00022448"/>
    </source>
</evidence>
<evidence type="ECO:0000256" key="9">
    <source>
        <dbReference type="ARBA" id="ARBA00022989"/>
    </source>
</evidence>
<dbReference type="PANTHER" id="PTHR30485:SF2">
    <property type="entry name" value="BLL0597 PROTEIN"/>
    <property type="match status" value="1"/>
</dbReference>
<dbReference type="GO" id="GO:0005506">
    <property type="term" value="F:iron ion binding"/>
    <property type="evidence" value="ECO:0007669"/>
    <property type="project" value="InterPro"/>
</dbReference>
<keyword evidence="15" id="KW-1185">Reference proteome</keyword>
<keyword evidence="5" id="KW-0349">Heme</keyword>
<comment type="caution">
    <text evidence="14">The sequence shown here is derived from an EMBL/GenBank/DDBJ whole genome shotgun (WGS) entry which is preliminary data.</text>
</comment>
<dbReference type="GO" id="GO:0009055">
    <property type="term" value="F:electron transfer activity"/>
    <property type="evidence" value="ECO:0007669"/>
    <property type="project" value="InterPro"/>
</dbReference>
<feature type="transmembrane region" description="Helical" evidence="12">
    <location>
        <begin position="197"/>
        <end position="217"/>
    </location>
</feature>
<dbReference type="Pfam" id="PF01292">
    <property type="entry name" value="Ni_hydr_CYTB"/>
    <property type="match status" value="1"/>
</dbReference>
<dbReference type="InterPro" id="IPR051542">
    <property type="entry name" value="Hydrogenase_cytochrome"/>
</dbReference>
<evidence type="ECO:0000313" key="14">
    <source>
        <dbReference type="EMBL" id="TRY13910.1"/>
    </source>
</evidence>
<dbReference type="GO" id="GO:0005886">
    <property type="term" value="C:plasma membrane"/>
    <property type="evidence" value="ECO:0007669"/>
    <property type="project" value="UniProtKB-SubCell"/>
</dbReference>
<evidence type="ECO:0000256" key="12">
    <source>
        <dbReference type="SAM" id="Phobius"/>
    </source>
</evidence>
<evidence type="ECO:0000256" key="7">
    <source>
        <dbReference type="ARBA" id="ARBA00022723"/>
    </source>
</evidence>
<keyword evidence="7" id="KW-0479">Metal-binding</keyword>
<feature type="transmembrane region" description="Helical" evidence="12">
    <location>
        <begin position="65"/>
        <end position="83"/>
    </location>
</feature>
<dbReference type="AlphaFoldDB" id="A0A553JNB9"/>
<keyword evidence="3" id="KW-0813">Transport</keyword>
<name>A0A553JNB9_SHEHA</name>
<evidence type="ECO:0000256" key="5">
    <source>
        <dbReference type="ARBA" id="ARBA00022617"/>
    </source>
</evidence>
<dbReference type="Gene3D" id="1.20.950.20">
    <property type="entry name" value="Transmembrane di-heme cytochromes, Chain C"/>
    <property type="match status" value="1"/>
</dbReference>
<keyword evidence="8" id="KW-0249">Electron transport</keyword>
<evidence type="ECO:0000313" key="15">
    <source>
        <dbReference type="Proteomes" id="UP000318126"/>
    </source>
</evidence>
<dbReference type="SUPFAM" id="SSF81342">
    <property type="entry name" value="Transmembrane di-heme cytochromes"/>
    <property type="match status" value="1"/>
</dbReference>
<evidence type="ECO:0000256" key="2">
    <source>
        <dbReference type="ARBA" id="ARBA00008622"/>
    </source>
</evidence>
<protein>
    <submittedName>
        <fullName evidence="14">Cytochrome b/b6 domain-containing protein</fullName>
    </submittedName>
</protein>
<dbReference type="EMBL" id="VKGK01000015">
    <property type="protein sequence ID" value="TRY13910.1"/>
    <property type="molecule type" value="Genomic_DNA"/>
</dbReference>
<feature type="transmembrane region" description="Helical" evidence="12">
    <location>
        <begin position="23"/>
        <end position="44"/>
    </location>
</feature>